<feature type="domain" description="Transglutaminase-like" evidence="2">
    <location>
        <begin position="172"/>
        <end position="248"/>
    </location>
</feature>
<dbReference type="SUPFAM" id="SSF54001">
    <property type="entry name" value="Cysteine proteinases"/>
    <property type="match status" value="1"/>
</dbReference>
<dbReference type="EMBL" id="SMFQ01000005">
    <property type="protein sequence ID" value="TCJ82745.1"/>
    <property type="molecule type" value="Genomic_DNA"/>
</dbReference>
<dbReference type="Proteomes" id="UP000294887">
    <property type="component" value="Unassembled WGS sequence"/>
</dbReference>
<dbReference type="Pfam" id="PF01841">
    <property type="entry name" value="Transglut_core"/>
    <property type="match status" value="1"/>
</dbReference>
<comment type="caution">
    <text evidence="3">The sequence shown here is derived from an EMBL/GenBank/DDBJ whole genome shotgun (WGS) entry which is preliminary data.</text>
</comment>
<feature type="compositionally biased region" description="Basic and acidic residues" evidence="1">
    <location>
        <begin position="609"/>
        <end position="621"/>
    </location>
</feature>
<dbReference type="Gene3D" id="3.10.620.30">
    <property type="match status" value="1"/>
</dbReference>
<dbReference type="AlphaFoldDB" id="A0A4V2P7Q2"/>
<reference evidence="3 4" key="1">
    <citation type="submission" date="2019-03" db="EMBL/GenBank/DDBJ databases">
        <title>Genomic Encyclopedia of Type Strains, Phase IV (KMG-IV): sequencing the most valuable type-strain genomes for metagenomic binning, comparative biology and taxonomic classification.</title>
        <authorList>
            <person name="Goeker M."/>
        </authorList>
    </citation>
    <scope>NUCLEOTIDE SEQUENCE [LARGE SCALE GENOMIC DNA]</scope>
    <source>
        <strain evidence="3 4">DSM 24830</strain>
    </source>
</reference>
<dbReference type="InterPro" id="IPR038765">
    <property type="entry name" value="Papain-like_cys_pep_sf"/>
</dbReference>
<dbReference type="SMART" id="SM00460">
    <property type="entry name" value="TGc"/>
    <property type="match status" value="1"/>
</dbReference>
<evidence type="ECO:0000259" key="2">
    <source>
        <dbReference type="SMART" id="SM00460"/>
    </source>
</evidence>
<dbReference type="InterPro" id="IPR013589">
    <property type="entry name" value="Bac_transglu_N"/>
</dbReference>
<keyword evidence="4" id="KW-1185">Reference proteome</keyword>
<dbReference type="InterPro" id="IPR002931">
    <property type="entry name" value="Transglutaminase-like"/>
</dbReference>
<dbReference type="PANTHER" id="PTHR33490:SF1">
    <property type="entry name" value="SLL1233 PROTEIN"/>
    <property type="match status" value="1"/>
</dbReference>
<dbReference type="OrthoDB" id="9804872at2"/>
<dbReference type="InterPro" id="IPR018667">
    <property type="entry name" value="DUF2126"/>
</dbReference>
<evidence type="ECO:0000313" key="4">
    <source>
        <dbReference type="Proteomes" id="UP000294887"/>
    </source>
</evidence>
<gene>
    <name evidence="3" type="ORF">EV695_3477</name>
</gene>
<organism evidence="3 4">
    <name type="scientific">Cocleimonas flava</name>
    <dbReference type="NCBI Taxonomy" id="634765"/>
    <lineage>
        <taxon>Bacteria</taxon>
        <taxon>Pseudomonadati</taxon>
        <taxon>Pseudomonadota</taxon>
        <taxon>Gammaproteobacteria</taxon>
        <taxon>Thiotrichales</taxon>
        <taxon>Thiotrichaceae</taxon>
        <taxon>Cocleimonas</taxon>
    </lineage>
</organism>
<sequence>MTIDVALNHKTSYTYDRAVNLSPHVIRLRPAPHSRTPIKSYSLRIEPADHYINWMQDPFGNYEARLVFPNKTTKFSFEVDLVAELTVINPFDFFVEEYAENYPFEYKAELKNELSPYLHVSENGDKLNEWLKGVDKSEVRVQDFLVQLNQRLEKEIGYNIRMEPGVQTCEETLETATGSCRDSAWLLVQILRHLGLASRFVSGYLVQLTSDEKSLDGPSGPEEDFTDLHAWCEVFIPGAGWIGLDPTSGLFASEGHIPLACTADPGSAAPVTGGMDECEVIDFNFSNVVTRVREDPRVTKPYTEKQWQAINALGEKVDEVLIAEDVRLTMGGEPTFVSIDDMEAPQWNTDALGEHKRILAGQLLLNLKDRFSTGSLLHYGQGKWYPGEEIPRWALGTYWRNDGKAIWKNPDLIAKDYEDYKQTPEHAKEFARILTKHLGLSDKYIIPAFEDQLYFLWKEGTIPINLDSQKASLKDSLERQAIAKVLMQGLDSEVGYVLPISWDYNELKWHSAPWQFRNDRLQLIPGDSPMGLRLPLDSLPWQAEDEREIQTDRDTMEELGELDDYYGEVVDRYENSDDDENESNVGILESYFGWLKRKSKKRQQPTADMKLEKDSGKETSSKKKGKKGKKKETEKFIVDVPHTALSIEARDGYLHVFMPPLSYLEHYLELISAIELTAEKLKTPVRIEGYPPPRDHRVTSFQITPDPGVIEVNIHPSNNWADLVKHTEILYEEARICRLGTEKFMQDGRHTGTGGGNHVTLGAAQPTDSPFLRRPELLQSFVTYWQHHPALSYLFSGLFIGPTSQAPRVDEGRDEKLYELDIAFSQMPSGETDQPWLVDRLLRHLLTDITGNTHRSEFCIDKLFSPDSASGRQGILEFRGFEMPPHPHMSLMQALLIRTLLAWFWKNPYKKPLVRWGTELHDRFMLGHYVASDMKEIIRDINDAGYDFKFEWLAPFIEFRFPRYGTLQLGDKQVVLHGAIEPWHVLGEESGSQGTARYVDSSVERVQITVNGFTDSRYIIVCNGHRVPLKSTGTHGEYVAGIRYRAWNPPSALHPTIGIHAPLVIDVVDTWNDRSIGGCTYHVAHPGGLNPENSPINAVEAESRRVSRFWDFGHTPASAPVVAPPLLGGKQSFVTHQKSSSDFSELSEEMTAEYPYTLDLRCFKS</sequence>
<protein>
    <submittedName>
        <fullName evidence="3">Transglutaminase superfamily protein</fullName>
    </submittedName>
</protein>
<dbReference type="RefSeq" id="WP_131907251.1">
    <property type="nucleotide sequence ID" value="NZ_BAAAFU010000007.1"/>
</dbReference>
<evidence type="ECO:0000256" key="1">
    <source>
        <dbReference type="SAM" id="MobiDB-lite"/>
    </source>
</evidence>
<evidence type="ECO:0000313" key="3">
    <source>
        <dbReference type="EMBL" id="TCJ82745.1"/>
    </source>
</evidence>
<proteinExistence type="predicted"/>
<dbReference type="PANTHER" id="PTHR33490">
    <property type="entry name" value="BLR5614 PROTEIN-RELATED"/>
    <property type="match status" value="1"/>
</dbReference>
<name>A0A4V2P7Q2_9GAMM</name>
<dbReference type="Pfam" id="PF09899">
    <property type="entry name" value="DUF2126"/>
    <property type="match status" value="1"/>
</dbReference>
<feature type="region of interest" description="Disordered" evidence="1">
    <location>
        <begin position="603"/>
        <end position="632"/>
    </location>
</feature>
<accession>A0A4V2P7Q2</accession>
<dbReference type="Pfam" id="PF08379">
    <property type="entry name" value="Bact_transglu_N"/>
    <property type="match status" value="1"/>
</dbReference>